<keyword evidence="1" id="KW-0472">Membrane</keyword>
<dbReference type="Ensembl" id="ENSSSCT00035006965.1">
    <property type="protein sequence ID" value="ENSSSCP00035002402.1"/>
    <property type="gene ID" value="ENSSSCG00035005571.1"/>
</dbReference>
<keyword evidence="1" id="KW-1133">Transmembrane helix</keyword>
<sequence length="140" mass="16517">MYIQVFCLFFYFLFFFAIELYKLYILVIKPLSVASFKTILSYSVSCLFFFLMVSSAVQKLVNLIRSHWFIFVFISVALGDWPKKTFVWLMSENVLPMFSSRSFMVPYLMFKSLRHFVFIFVHGVRVCSSFIDLHAAVQCS</sequence>
<name>A0A8D0UXB8_PIG</name>
<proteinExistence type="predicted"/>
<protein>
    <submittedName>
        <fullName evidence="2">Uncharacterized protein</fullName>
    </submittedName>
</protein>
<dbReference type="AlphaFoldDB" id="A0A8D0UXB8"/>
<feature type="transmembrane region" description="Helical" evidence="1">
    <location>
        <begin position="63"/>
        <end position="81"/>
    </location>
</feature>
<accession>A0A8D0UXB8</accession>
<dbReference type="Ensembl" id="ENSSSCT00025083646.1">
    <property type="protein sequence ID" value="ENSSSCP00025036390.1"/>
    <property type="gene ID" value="ENSSSCG00025061120.1"/>
</dbReference>
<dbReference type="Proteomes" id="UP000694727">
    <property type="component" value="Unplaced"/>
</dbReference>
<feature type="transmembrane region" description="Helical" evidence="1">
    <location>
        <begin position="6"/>
        <end position="27"/>
    </location>
</feature>
<evidence type="ECO:0000313" key="2">
    <source>
        <dbReference type="Ensembl" id="ENSSSCP00025036390.1"/>
    </source>
</evidence>
<evidence type="ECO:0000256" key="1">
    <source>
        <dbReference type="SAM" id="Phobius"/>
    </source>
</evidence>
<organism evidence="2 3">
    <name type="scientific">Sus scrofa</name>
    <name type="common">Pig</name>
    <dbReference type="NCBI Taxonomy" id="9823"/>
    <lineage>
        <taxon>Eukaryota</taxon>
        <taxon>Metazoa</taxon>
        <taxon>Chordata</taxon>
        <taxon>Craniata</taxon>
        <taxon>Vertebrata</taxon>
        <taxon>Euteleostomi</taxon>
        <taxon>Mammalia</taxon>
        <taxon>Eutheria</taxon>
        <taxon>Laurasiatheria</taxon>
        <taxon>Artiodactyla</taxon>
        <taxon>Suina</taxon>
        <taxon>Suidae</taxon>
        <taxon>Sus</taxon>
    </lineage>
</organism>
<dbReference type="Proteomes" id="UP000694720">
    <property type="component" value="Unplaced"/>
</dbReference>
<evidence type="ECO:0000313" key="3">
    <source>
        <dbReference type="Proteomes" id="UP000694727"/>
    </source>
</evidence>
<keyword evidence="1" id="KW-0812">Transmembrane</keyword>
<reference evidence="2" key="1">
    <citation type="submission" date="2025-05" db="UniProtKB">
        <authorList>
            <consortium name="Ensembl"/>
        </authorList>
    </citation>
    <scope>IDENTIFICATION</scope>
</reference>
<feature type="transmembrane region" description="Helical" evidence="1">
    <location>
        <begin position="39"/>
        <end position="57"/>
    </location>
</feature>